<keyword evidence="2" id="KW-0812">Transmembrane</keyword>
<dbReference type="AlphaFoldDB" id="A0AAX0WJ63"/>
<feature type="transmembrane region" description="Helical" evidence="2">
    <location>
        <begin position="52"/>
        <end position="68"/>
    </location>
</feature>
<evidence type="ECO:0000313" key="3">
    <source>
        <dbReference type="EMBL" id="PND02266.1"/>
    </source>
</evidence>
<keyword evidence="2" id="KW-0472">Membrane</keyword>
<reference evidence="3 4" key="1">
    <citation type="journal article" date="2017" name="BMC Genomics">
        <title>Genome sequencing of 39 Akkermansia muciniphila isolates reveals its population structure, genomic and functional diverisity, and global distribution in mammalian gut microbiotas.</title>
        <authorList>
            <person name="Guo X."/>
            <person name="Li S."/>
            <person name="Zhang J."/>
            <person name="Wu F."/>
            <person name="Li X."/>
            <person name="Wu D."/>
            <person name="Zhang M."/>
            <person name="Ou Z."/>
            <person name="Jie Z."/>
            <person name="Yan Q."/>
            <person name="Li P."/>
            <person name="Yi J."/>
            <person name="Peng Y."/>
        </authorList>
    </citation>
    <scope>NUCLEOTIDE SEQUENCE [LARGE SCALE GENOMIC DNA]</scope>
    <source>
        <strain evidence="3 4">GP28</strain>
    </source>
</reference>
<evidence type="ECO:0000256" key="1">
    <source>
        <dbReference type="SAM" id="MobiDB-lite"/>
    </source>
</evidence>
<dbReference type="Proteomes" id="UP000236075">
    <property type="component" value="Unassembled WGS sequence"/>
</dbReference>
<keyword evidence="2" id="KW-1133">Transmembrane helix</keyword>
<organism evidence="3 4">
    <name type="scientific">Akkermansia muciniphila</name>
    <dbReference type="NCBI Taxonomy" id="239935"/>
    <lineage>
        <taxon>Bacteria</taxon>
        <taxon>Pseudomonadati</taxon>
        <taxon>Verrucomicrobiota</taxon>
        <taxon>Verrucomicrobiia</taxon>
        <taxon>Verrucomicrobiales</taxon>
        <taxon>Akkermansiaceae</taxon>
        <taxon>Akkermansia</taxon>
    </lineage>
</organism>
<feature type="transmembrane region" description="Helical" evidence="2">
    <location>
        <begin position="29"/>
        <end position="46"/>
    </location>
</feature>
<protein>
    <submittedName>
        <fullName evidence="3">Uncharacterized protein</fullName>
    </submittedName>
</protein>
<feature type="region of interest" description="Disordered" evidence="1">
    <location>
        <begin position="138"/>
        <end position="167"/>
    </location>
</feature>
<sequence length="167" mass="18964">MTCKFISFLFMQDTVYCFHLLAGRQKRSLLYALCSALLIAAVWLLYPEWPFWAGYIAWALAYAATLIVQHTIPLPIRCPHCGNAGLYSAPQTPEEQRRTDTGIMLECRGCGSTFYTDAYLPWPGKIIRRRPICPEEWEEKSARKQAGPASSGEERRPERSFVNGGKI</sequence>
<evidence type="ECO:0000256" key="2">
    <source>
        <dbReference type="SAM" id="Phobius"/>
    </source>
</evidence>
<evidence type="ECO:0000313" key="4">
    <source>
        <dbReference type="Proteomes" id="UP000236075"/>
    </source>
</evidence>
<accession>A0AAX0WJ63</accession>
<proteinExistence type="predicted"/>
<comment type="caution">
    <text evidence="3">The sequence shown here is derived from an EMBL/GenBank/DDBJ whole genome shotgun (WGS) entry which is preliminary data.</text>
</comment>
<gene>
    <name evidence="3" type="ORF">CXT95_06250</name>
</gene>
<dbReference type="EMBL" id="PJLB01000008">
    <property type="protein sequence ID" value="PND02266.1"/>
    <property type="molecule type" value="Genomic_DNA"/>
</dbReference>
<name>A0AAX0WJ63_9BACT</name>